<dbReference type="InterPro" id="IPR013083">
    <property type="entry name" value="Znf_RING/FYVE/PHD"/>
</dbReference>
<evidence type="ECO:0000256" key="5">
    <source>
        <dbReference type="ARBA" id="ARBA00022723"/>
    </source>
</evidence>
<dbReference type="CTD" id="29994"/>
<feature type="region of interest" description="Disordered" evidence="20">
    <location>
        <begin position="1"/>
        <end position="32"/>
    </location>
</feature>
<feature type="compositionally biased region" description="Basic and acidic residues" evidence="20">
    <location>
        <begin position="839"/>
        <end position="860"/>
    </location>
</feature>
<keyword evidence="4" id="KW-0597">Phosphoprotein</keyword>
<feature type="region of interest" description="Disordered" evidence="20">
    <location>
        <begin position="193"/>
        <end position="350"/>
    </location>
</feature>
<keyword evidence="8" id="KW-0832">Ubl conjugation</keyword>
<evidence type="ECO:0000256" key="13">
    <source>
        <dbReference type="ARBA" id="ARBA00023125"/>
    </source>
</evidence>
<feature type="compositionally biased region" description="Low complexity" evidence="20">
    <location>
        <begin position="719"/>
        <end position="731"/>
    </location>
</feature>
<feature type="compositionally biased region" description="Low complexity" evidence="20">
    <location>
        <begin position="339"/>
        <end position="350"/>
    </location>
</feature>
<dbReference type="InterPro" id="IPR019787">
    <property type="entry name" value="Znf_PHD-finger"/>
</dbReference>
<organism evidence="25 26">
    <name type="scientific">Heterocephalus glaber</name>
    <name type="common">Naked mole rat</name>
    <dbReference type="NCBI Taxonomy" id="10181"/>
    <lineage>
        <taxon>Eukaryota</taxon>
        <taxon>Metazoa</taxon>
        <taxon>Chordata</taxon>
        <taxon>Craniata</taxon>
        <taxon>Vertebrata</taxon>
        <taxon>Euteleostomi</taxon>
        <taxon>Mammalia</taxon>
        <taxon>Eutheria</taxon>
        <taxon>Euarchontoglires</taxon>
        <taxon>Glires</taxon>
        <taxon>Rodentia</taxon>
        <taxon>Hystricomorpha</taxon>
        <taxon>Bathyergidae</taxon>
        <taxon>Heterocephalus</taxon>
    </lineage>
</organism>
<feature type="compositionally biased region" description="Polar residues" evidence="20">
    <location>
        <begin position="476"/>
        <end position="485"/>
    </location>
</feature>
<feature type="compositionally biased region" description="Low complexity" evidence="20">
    <location>
        <begin position="8"/>
        <end position="32"/>
    </location>
</feature>
<dbReference type="FunFam" id="3.30.40.10:FF:000199">
    <property type="entry name" value="Bromodomain adjacent to zinc finger domain 2B"/>
    <property type="match status" value="1"/>
</dbReference>
<keyword evidence="6 19" id="KW-0863">Zinc-finger</keyword>
<feature type="compositionally biased region" description="Polar residues" evidence="20">
    <location>
        <begin position="526"/>
        <end position="552"/>
    </location>
</feature>
<evidence type="ECO:0000256" key="1">
    <source>
        <dbReference type="ARBA" id="ARBA00004123"/>
    </source>
</evidence>
<dbReference type="Proteomes" id="UP000694906">
    <property type="component" value="Unplaced"/>
</dbReference>
<dbReference type="InterPro" id="IPR001739">
    <property type="entry name" value="Methyl_CpG_DNA-bd"/>
</dbReference>
<feature type="region of interest" description="Disordered" evidence="20">
    <location>
        <begin position="409"/>
        <end position="486"/>
    </location>
</feature>
<dbReference type="PROSITE" id="PS50014">
    <property type="entry name" value="BROMODOMAIN_2"/>
    <property type="match status" value="1"/>
</dbReference>
<evidence type="ECO:0000256" key="16">
    <source>
        <dbReference type="ARBA" id="ARBA00061872"/>
    </source>
</evidence>
<keyword evidence="13" id="KW-0238">DNA-binding</keyword>
<dbReference type="Pfam" id="PF00628">
    <property type="entry name" value="PHD"/>
    <property type="match status" value="1"/>
</dbReference>
<dbReference type="SMART" id="SM00571">
    <property type="entry name" value="DDT"/>
    <property type="match status" value="1"/>
</dbReference>
<feature type="domain" description="MBD" evidence="24">
    <location>
        <begin position="738"/>
        <end position="809"/>
    </location>
</feature>
<dbReference type="SUPFAM" id="SSF47370">
    <property type="entry name" value="Bromodomain"/>
    <property type="match status" value="1"/>
</dbReference>
<evidence type="ECO:0000259" key="24">
    <source>
        <dbReference type="PROSITE" id="PS50982"/>
    </source>
</evidence>
<dbReference type="FunFam" id="1.20.920.10:FF:000023">
    <property type="entry name" value="Bromodomain adjacent to zinc finger domain protein 2B"/>
    <property type="match status" value="1"/>
</dbReference>
<feature type="region of interest" description="Disordered" evidence="20">
    <location>
        <begin position="1264"/>
        <end position="1341"/>
    </location>
</feature>
<dbReference type="GO" id="GO:0008270">
    <property type="term" value="F:zinc ion binding"/>
    <property type="evidence" value="ECO:0007669"/>
    <property type="project" value="UniProtKB-KW"/>
</dbReference>
<feature type="compositionally biased region" description="Basic and acidic residues" evidence="20">
    <location>
        <begin position="593"/>
        <end position="606"/>
    </location>
</feature>
<comment type="subcellular location">
    <subcellularLocation>
        <location evidence="1">Nucleus</location>
    </subcellularLocation>
</comment>
<evidence type="ECO:0000256" key="14">
    <source>
        <dbReference type="ARBA" id="ARBA00023163"/>
    </source>
</evidence>
<feature type="compositionally biased region" description="Acidic residues" evidence="20">
    <location>
        <begin position="264"/>
        <end position="291"/>
    </location>
</feature>
<dbReference type="GO" id="GO:0005634">
    <property type="term" value="C:nucleus"/>
    <property type="evidence" value="ECO:0007669"/>
    <property type="project" value="UniProtKB-SubCell"/>
</dbReference>
<keyword evidence="12 18" id="KW-0103">Bromodomain</keyword>
<dbReference type="Pfam" id="PF15612">
    <property type="entry name" value="WHIM1"/>
    <property type="match status" value="1"/>
</dbReference>
<dbReference type="FunFam" id="3.30.890.10:FF:000002">
    <property type="entry name" value="Bromodomain adjacent to zinc finger domain protein 2B"/>
    <property type="match status" value="1"/>
</dbReference>
<dbReference type="PANTHER" id="PTHR45915">
    <property type="entry name" value="TRANSCRIPTION INTERMEDIARY FACTOR"/>
    <property type="match status" value="1"/>
</dbReference>
<keyword evidence="9" id="KW-0007">Acetylation</keyword>
<feature type="domain" description="PHD-type" evidence="22">
    <location>
        <begin position="1931"/>
        <end position="1981"/>
    </location>
</feature>
<keyword evidence="14" id="KW-0804">Transcription</keyword>
<sequence length="2168" mass="240817">MESGERLPSSTASSTTPTSSSTPSVASAISKGGLSTGVSSLSSAINPCGHIFRAAGDQPFNLSTVSSAFPMVSHPVFGLHSASSGHSEFGGLGTLGTPTALAAHPQLASFPGAEWWRTTDIHTRTGAPFFPPLLGIPPLFAPPAQNHDSSSFPSRTSGKSNRTVPEKGVNGSINGNSTSSVIGVNTSVLSTTASNSIGQTKSTSSGGGNRKCNQEQSKSQPLDSRADKIKDKKPRKKAMESSSNSDSDSGTSSDTSSEGISSSDSDDLEEDEEEEDQSIEESEDDDSDSESEAQHKSNNQVLLHGISDPKADGQKATEKTQEKRIHQPLPLVSESQTHSSFQSQQKQPQVLSQQLPFIFQSSQAKEESVNKHTSVIQSTGLVSNVKPLSLVNQAKKEPYIKLIVPSPDVLKAGNKNTSEESSSLANELRSKREQYKQAFPSQLKKQESSKSLKKVIAALSNPKTTSSSPAHPKQPVENNHPNPFLTNALLGNHQPNGVIQSVIQEAPLALTTKTKIQSKINENVVTAGSTPFSSPVNLSTSGRRTPGSQTPVLPSASPILHSQGKEKAVSNNVNTLKTQHHSHPAQSLVEQFRGTDSDIPSSKDSEDSNEDEEEDDEEEDEDDEDDESDDSQSESDSNSESDTEGSEEEDDDKDQDESDSDTEGEKTSIKLNKTTSSVKSPSISLTAHSTPRNIHIGKAPGSAPAALCSESQSPAFLGTSSSTLTSSPHSGTSKRRRVTDERELRIPLEYGWQRETRIRNFGGRLQGEVAYYAPCGKKLRQYPEVIKYLSRNGIMDISRDNFSFSAKIRVGDFYEARDGPQGMQWCLLKEEDVIPRIRAMEGRRGRPPNPDRQRARDESRMKRRKGRPPNVGNAEFLDNTDAKLLRKLQAQEIARQAAQIKLLRKLQKQEQARVAKEAKKQQAIMAAEEKRKQKEQIKIMKQQEKIKRIQQIRMEKELRAQQILEAKKKKKEEAANAKLLEAEKRIKEKEMRRQQAVLLKHQERERRRQHMMLMKAMEARKKAEEKERLKQEKRDEKRLNKERKLEQRRLELEMAKELKKPNEDMCLADQKPLPELPRIPGLVLSGSTFSDCLMVVQFLQNFGKVLGFDVNIDVPNLSVLQEGLLNIGDSMGEVQDLLVRLLSAAVCDPGLITGFKAKTALGEHLLNVGVNRDNVSEILQIFMEAHCGQTELTESLKTKPFQAHTPAQKASILAFLINELACSKSVVSEIDKNIDYMSNLRRDKWVVEGKLRKLRIIHAKKTGKRDASGGLDLGEEQHPLGTPTPGRKRRRKGGDSDYDDDDDDDSDEQADEDEEEEDDKDDKKGKKTDICEDEDEGDQAASVEELEKQIEKLSKQQSQYRRKLFDASHSLRSMMFGQDRYRRRYWILPQCGGIFVEGMESGEGLEEIAKEREKLKKAESIQSKEEMFETSGDPLNCSNTDHCEQKEDFKEKDNTNLFLQKPGSFSKLSKLLEVAKMSPESDVLTPKPNISANGCTLSYQNSGKHSLGSIPSTATQNNMEKTDSNLFNTGSNVPGKFYSPLPNDQLLKTLTEKNRQWFSLLPRTPCDDTSLTHADMSTASLVTPQSQPPSKSPSPAPAPLLGSSAAQNPVGLSPFALSSLQMKSGVSIMGLQFCGWPTGVLTSNIPFTLPLPSLGSGLGLSEGNGNSFLTSNIASTKSESPIPPNEKVSSTQPASIEVAKPVDFPSPKPIPEEMQFGWWRIIDPEDLKTLVKVLHLRGIREKALQKQIQKHLDYITQACIKNKDVAIIELNENEEHQVTQDIVENWSVEEQAMEMDLSILQQVEDLERRVASASLQVKGWMCPEPASEREDLVYFEHKSFTKLCKEHDEELTGEEENSVHALERKSDNPLDIAVTRLADLERNIERRIEEDIAPGLRVWRRALSEARSAAQVALCIQQLQKSIAWEKSIMKVYCQICRKGDNEELLLLCDGCDKGCHTYCHRPKITTIPDGDWFCPACIAKASGQTIKIKKLHVKSKKTNESKKSKKVTLTGDTEDEDSASTSSSLKRGNKDLKKRKMEENTSINVSKQESFTSVKKPKRDDSKDLTLCSMILTEMETHEDAWPFLLPVNLKLVPGYKKVIKKPMDFSTIREKLSNGQYPNLETFAVDVRLVFDNCETFNEDDSDIGRAGHSMRKYFEKKWTDTFKVS</sequence>
<evidence type="ECO:0000256" key="18">
    <source>
        <dbReference type="PROSITE-ProRule" id="PRU00035"/>
    </source>
</evidence>
<evidence type="ECO:0000256" key="12">
    <source>
        <dbReference type="ARBA" id="ARBA00023117"/>
    </source>
</evidence>
<feature type="region of interest" description="Disordered" evidence="20">
    <location>
        <begin position="1580"/>
        <end position="1605"/>
    </location>
</feature>
<dbReference type="Gene3D" id="1.20.920.10">
    <property type="entry name" value="Bromodomain-like"/>
    <property type="match status" value="1"/>
</dbReference>
<feature type="compositionally biased region" description="Pro residues" evidence="20">
    <location>
        <begin position="1586"/>
        <end position="1598"/>
    </location>
</feature>
<feature type="compositionally biased region" description="Basic and acidic residues" evidence="20">
    <location>
        <begin position="307"/>
        <end position="325"/>
    </location>
</feature>
<dbReference type="PROSITE" id="PS50827">
    <property type="entry name" value="DDT"/>
    <property type="match status" value="1"/>
</dbReference>
<evidence type="ECO:0000259" key="21">
    <source>
        <dbReference type="PROSITE" id="PS50014"/>
    </source>
</evidence>
<keyword evidence="3" id="KW-1017">Isopeptide bond</keyword>
<dbReference type="InterPro" id="IPR028942">
    <property type="entry name" value="WHIM1_dom"/>
</dbReference>
<dbReference type="GO" id="GO:0003677">
    <property type="term" value="F:DNA binding"/>
    <property type="evidence" value="ECO:0007669"/>
    <property type="project" value="UniProtKB-KW"/>
</dbReference>
<keyword evidence="15" id="KW-0539">Nucleus</keyword>
<dbReference type="RefSeq" id="XP_021121474.1">
    <property type="nucleotide sequence ID" value="XM_021265815.1"/>
</dbReference>
<dbReference type="InterPro" id="IPR018501">
    <property type="entry name" value="DDT_dom"/>
</dbReference>
<evidence type="ECO:0000256" key="20">
    <source>
        <dbReference type="SAM" id="MobiDB-lite"/>
    </source>
</evidence>
<feature type="compositionally biased region" description="Acidic residues" evidence="20">
    <location>
        <begin position="607"/>
        <end position="662"/>
    </location>
</feature>
<dbReference type="PANTHER" id="PTHR45915:SF1">
    <property type="entry name" value="BROMODOMAIN ADJACENT TO ZINC FINGER DOMAIN PROTEIN 2B"/>
    <property type="match status" value="1"/>
</dbReference>
<feature type="compositionally biased region" description="Basic and acidic residues" evidence="20">
    <location>
        <begin position="1321"/>
        <end position="1330"/>
    </location>
</feature>
<evidence type="ECO:0000256" key="9">
    <source>
        <dbReference type="ARBA" id="ARBA00022990"/>
    </source>
</evidence>
<evidence type="ECO:0000256" key="17">
    <source>
        <dbReference type="ARBA" id="ARBA00068259"/>
    </source>
</evidence>
<evidence type="ECO:0000256" key="19">
    <source>
        <dbReference type="PROSITE-ProRule" id="PRU00146"/>
    </source>
</evidence>
<feature type="compositionally biased region" description="Polar residues" evidence="20">
    <location>
        <begin position="146"/>
        <end position="163"/>
    </location>
</feature>
<dbReference type="InterPro" id="IPR001487">
    <property type="entry name" value="Bromodomain"/>
</dbReference>
<feature type="region of interest" description="Disordered" evidence="20">
    <location>
        <begin position="839"/>
        <end position="875"/>
    </location>
</feature>
<dbReference type="Gene3D" id="3.30.890.10">
    <property type="entry name" value="Methyl-cpg-binding Protein 2, Chain A"/>
    <property type="match status" value="1"/>
</dbReference>
<dbReference type="KEGG" id="hgl:101704252"/>
<dbReference type="CDD" id="cd01397">
    <property type="entry name" value="HAT_MBD"/>
    <property type="match status" value="1"/>
</dbReference>
<dbReference type="InterPro" id="IPR016177">
    <property type="entry name" value="DNA-bd_dom_sf"/>
</dbReference>
<feature type="region of interest" description="Disordered" evidence="20">
    <location>
        <begin position="1020"/>
        <end position="1042"/>
    </location>
</feature>
<feature type="region of interest" description="Disordered" evidence="20">
    <location>
        <begin position="526"/>
        <end position="558"/>
    </location>
</feature>
<dbReference type="Gene3D" id="3.30.40.10">
    <property type="entry name" value="Zinc/RING finger domain, C3HC4 (zinc finger)"/>
    <property type="match status" value="1"/>
</dbReference>
<feature type="domain" description="Bromo" evidence="21">
    <location>
        <begin position="2077"/>
        <end position="2147"/>
    </location>
</feature>
<keyword evidence="5" id="KW-0479">Metal-binding</keyword>
<comment type="subunit">
    <text evidence="16">Component of the BRF-1 ISWI chromatin remodeling complex, at least composed of SMARCA1 and BAZ2B, which regulates the spacing of histone octamers on the DNA template to facilitate access to DNA. Within the BRF-1 ISWI chromatin remodeling complex interacts with SMARCA1; the interaction is direct. Component of the BRF-5 ISWI chromatin remodeling complex, at least composed of SMARCA5/SNF2H and BAZ2B, which regulates the spacing of histone octamers on the DNA template to facilitate access to DNA. Within the BRF-5 ISWI chromatin remodeling complex interacts with SMARCA5/SNF2H; the interaction is direct. Interacts with acetylated lysine residues on histone H1.4, H2A, H2B, H3 and H4 (in vitro). Interacts with EHMT1.</text>
</comment>
<comment type="similarity">
    <text evidence="2">Belongs to the WAL family.</text>
</comment>
<evidence type="ECO:0000256" key="11">
    <source>
        <dbReference type="ARBA" id="ARBA00023054"/>
    </source>
</evidence>
<dbReference type="Pfam" id="PF02791">
    <property type="entry name" value="DDT"/>
    <property type="match status" value="1"/>
</dbReference>
<feature type="compositionally biased region" description="Polar residues" evidence="20">
    <location>
        <begin position="2041"/>
        <end position="2054"/>
    </location>
</feature>
<feature type="region of interest" description="Disordered" evidence="20">
    <location>
        <begin position="2002"/>
        <end position="2061"/>
    </location>
</feature>
<feature type="compositionally biased region" description="Basic and acidic residues" evidence="20">
    <location>
        <begin position="2029"/>
        <end position="2040"/>
    </location>
</feature>
<dbReference type="GO" id="GO:0000785">
    <property type="term" value="C:chromatin"/>
    <property type="evidence" value="ECO:0007669"/>
    <property type="project" value="TreeGrafter"/>
</dbReference>
<dbReference type="CDD" id="cd05503">
    <property type="entry name" value="Bromo_BAZ2A_B_like"/>
    <property type="match status" value="1"/>
</dbReference>
<evidence type="ECO:0000256" key="7">
    <source>
        <dbReference type="ARBA" id="ARBA00022833"/>
    </source>
</evidence>
<evidence type="ECO:0000256" key="8">
    <source>
        <dbReference type="ARBA" id="ARBA00022843"/>
    </source>
</evidence>
<evidence type="ECO:0000256" key="2">
    <source>
        <dbReference type="ARBA" id="ARBA00007444"/>
    </source>
</evidence>
<feature type="domain" description="DDT" evidence="23">
    <location>
        <begin position="1086"/>
        <end position="1151"/>
    </location>
</feature>
<dbReference type="InterPro" id="IPR018359">
    <property type="entry name" value="Bromodomain_CS"/>
</dbReference>
<feature type="compositionally biased region" description="Low complexity" evidence="20">
    <location>
        <begin position="240"/>
        <end position="263"/>
    </location>
</feature>
<evidence type="ECO:0000256" key="10">
    <source>
        <dbReference type="ARBA" id="ARBA00023015"/>
    </source>
</evidence>
<dbReference type="InterPro" id="IPR001965">
    <property type="entry name" value="Znf_PHD"/>
</dbReference>
<name>A0AAX6TKU7_HETGA</name>
<feature type="compositionally biased region" description="Polar residues" evidence="20">
    <location>
        <begin position="171"/>
        <end position="180"/>
    </location>
</feature>
<dbReference type="PROSITE" id="PS50982">
    <property type="entry name" value="MBD"/>
    <property type="match status" value="1"/>
</dbReference>
<keyword evidence="25" id="KW-1185">Reference proteome</keyword>
<evidence type="ECO:0000256" key="6">
    <source>
        <dbReference type="ARBA" id="ARBA00022771"/>
    </source>
</evidence>
<feature type="compositionally biased region" description="Polar residues" evidence="20">
    <location>
        <begin position="669"/>
        <end position="692"/>
    </location>
</feature>
<gene>
    <name evidence="26" type="primary">Baz2b</name>
</gene>
<dbReference type="SMART" id="SM00297">
    <property type="entry name" value="BROMO"/>
    <property type="match status" value="1"/>
</dbReference>
<evidence type="ECO:0000259" key="23">
    <source>
        <dbReference type="PROSITE" id="PS50827"/>
    </source>
</evidence>
<dbReference type="PRINTS" id="PR00503">
    <property type="entry name" value="BROMODOMAIN"/>
</dbReference>
<dbReference type="SMART" id="SM00391">
    <property type="entry name" value="MBD"/>
    <property type="match status" value="1"/>
</dbReference>
<dbReference type="InterPro" id="IPR028941">
    <property type="entry name" value="WHIM2_dom"/>
</dbReference>
<dbReference type="Pfam" id="PF01429">
    <property type="entry name" value="MBD"/>
    <property type="match status" value="1"/>
</dbReference>
<feature type="region of interest" description="Disordered" evidence="20">
    <location>
        <begin position="140"/>
        <end position="180"/>
    </location>
</feature>
<keyword evidence="7" id="KW-0862">Zinc</keyword>
<evidence type="ECO:0000256" key="4">
    <source>
        <dbReference type="ARBA" id="ARBA00022553"/>
    </source>
</evidence>
<dbReference type="InterPro" id="IPR036427">
    <property type="entry name" value="Bromodomain-like_sf"/>
</dbReference>
<dbReference type="GeneID" id="101704252"/>
<proteinExistence type="inferred from homology"/>
<dbReference type="InterPro" id="IPR011011">
    <property type="entry name" value="Znf_FYVE_PHD"/>
</dbReference>
<evidence type="ECO:0000313" key="25">
    <source>
        <dbReference type="Proteomes" id="UP000694906"/>
    </source>
</evidence>
<feature type="compositionally biased region" description="Polar residues" evidence="20">
    <location>
        <begin position="193"/>
        <end position="204"/>
    </location>
</feature>
<evidence type="ECO:0000256" key="15">
    <source>
        <dbReference type="ARBA" id="ARBA00023242"/>
    </source>
</evidence>
<dbReference type="SUPFAM" id="SSF54171">
    <property type="entry name" value="DNA-binding domain"/>
    <property type="match status" value="1"/>
</dbReference>
<reference evidence="26" key="1">
    <citation type="submission" date="2025-08" db="UniProtKB">
        <authorList>
            <consortium name="RefSeq"/>
        </authorList>
    </citation>
    <scope>IDENTIFICATION</scope>
</reference>
<dbReference type="InterPro" id="IPR037374">
    <property type="entry name" value="BAZ2A/B_Bromo"/>
</dbReference>
<dbReference type="CDD" id="cd15630">
    <property type="entry name" value="PHD_BAZ2B"/>
    <property type="match status" value="1"/>
</dbReference>
<accession>A0AAX6TKU7</accession>
<dbReference type="SMART" id="SM00249">
    <property type="entry name" value="PHD"/>
    <property type="match status" value="1"/>
</dbReference>
<evidence type="ECO:0000259" key="22">
    <source>
        <dbReference type="PROSITE" id="PS50016"/>
    </source>
</evidence>
<protein>
    <recommendedName>
        <fullName evidence="17">Bromodomain adjacent to zinc finger domain protein 2B</fullName>
    </recommendedName>
</protein>
<dbReference type="PROSITE" id="PS50016">
    <property type="entry name" value="ZF_PHD_2"/>
    <property type="match status" value="1"/>
</dbReference>
<evidence type="ECO:0000313" key="26">
    <source>
        <dbReference type="RefSeq" id="XP_021121474.1"/>
    </source>
</evidence>
<keyword evidence="11" id="KW-0175">Coiled coil</keyword>
<evidence type="ECO:0000256" key="3">
    <source>
        <dbReference type="ARBA" id="ARBA00022499"/>
    </source>
</evidence>
<dbReference type="Pfam" id="PF00439">
    <property type="entry name" value="Bromodomain"/>
    <property type="match status" value="1"/>
</dbReference>
<dbReference type="SUPFAM" id="SSF57903">
    <property type="entry name" value="FYVE/PHD zinc finger"/>
    <property type="match status" value="1"/>
</dbReference>
<dbReference type="Pfam" id="PF15613">
    <property type="entry name" value="WSD"/>
    <property type="match status" value="1"/>
</dbReference>
<keyword evidence="10" id="KW-0805">Transcription regulation</keyword>
<dbReference type="PROSITE" id="PS00633">
    <property type="entry name" value="BROMODOMAIN_1"/>
    <property type="match status" value="1"/>
</dbReference>
<feature type="compositionally biased region" description="Acidic residues" evidence="20">
    <location>
        <begin position="1296"/>
        <end position="1320"/>
    </location>
</feature>
<feature type="region of interest" description="Disordered" evidence="20">
    <location>
        <begin position="576"/>
        <end position="740"/>
    </location>
</feature>
<feature type="compositionally biased region" description="Polar residues" evidence="20">
    <location>
        <begin position="414"/>
        <end position="425"/>
    </location>
</feature>